<dbReference type="NCBIfam" id="TIGR02126">
    <property type="entry name" value="phgtail_TP901_1"/>
    <property type="match status" value="1"/>
</dbReference>
<dbReference type="InterPro" id="IPR011855">
    <property type="entry name" value="Phgtail_TP901_1"/>
</dbReference>
<dbReference type="PRINTS" id="PR01998">
    <property type="entry name" value="MTP2STAPHYLO"/>
</dbReference>
<dbReference type="EMBL" id="CYZU01000084">
    <property type="protein sequence ID" value="CUP33240.1"/>
    <property type="molecule type" value="Genomic_DNA"/>
</dbReference>
<dbReference type="InterPro" id="IPR022345">
    <property type="entry name" value="Phage_69_Orf23_MTP"/>
</dbReference>
<name>A0A174MGC5_9FIRM</name>
<protein>
    <submittedName>
        <fullName evidence="1">Phage major tail protein, TP901-1 family</fullName>
    </submittedName>
</protein>
<evidence type="ECO:0000313" key="2">
    <source>
        <dbReference type="Proteomes" id="UP000095544"/>
    </source>
</evidence>
<proteinExistence type="predicted"/>
<dbReference type="Pfam" id="PF06199">
    <property type="entry name" value="Phage_tail_2"/>
    <property type="match status" value="1"/>
</dbReference>
<evidence type="ECO:0000313" key="1">
    <source>
        <dbReference type="EMBL" id="CUP33240.1"/>
    </source>
</evidence>
<dbReference type="Proteomes" id="UP000095544">
    <property type="component" value="Unassembled WGS sequence"/>
</dbReference>
<gene>
    <name evidence="1" type="ORF">ERS852491_04879</name>
</gene>
<dbReference type="STRING" id="39482.ERS852491_04879"/>
<accession>A0A174MGC5</accession>
<dbReference type="PRINTS" id="PR01997">
    <property type="entry name" value="MTP2FAMILY"/>
</dbReference>
<dbReference type="RefSeq" id="WP_055155235.1">
    <property type="nucleotide sequence ID" value="NZ_CYZU01000084.1"/>
</dbReference>
<dbReference type="AlphaFoldDB" id="A0A174MGC5"/>
<organism evidence="1 2">
    <name type="scientific">Faecalicatena contorta</name>
    <dbReference type="NCBI Taxonomy" id="39482"/>
    <lineage>
        <taxon>Bacteria</taxon>
        <taxon>Bacillati</taxon>
        <taxon>Bacillota</taxon>
        <taxon>Clostridia</taxon>
        <taxon>Lachnospirales</taxon>
        <taxon>Lachnospiraceae</taxon>
        <taxon>Faecalicatena</taxon>
    </lineage>
</organism>
<dbReference type="OrthoDB" id="2044969at2"/>
<reference evidence="1 2" key="1">
    <citation type="submission" date="2015-09" db="EMBL/GenBank/DDBJ databases">
        <authorList>
            <consortium name="Pathogen Informatics"/>
        </authorList>
    </citation>
    <scope>NUCLEOTIDE SEQUENCE [LARGE SCALE GENOMIC DNA]</scope>
    <source>
        <strain evidence="1 2">2789STDY5834876</strain>
    </source>
</reference>
<sequence>MSVIKGKRIIYLYRILTDAATKTATAIAFSTENSRTKSRDSDTVSTKDGTIRVPGDVEVEISTTALFASENDEMIGKLESAIDSGEKVEIWEVNLDKKGTESNESKYAAKYYQGYVTSFELSSNSEDHAEASLDFGIEGTGADGFATVTDEQQELASYVFKDTTKEAGE</sequence>